<dbReference type="InterPro" id="IPR011042">
    <property type="entry name" value="6-blade_b-propeller_TolB-like"/>
</dbReference>
<dbReference type="Pfam" id="PF01436">
    <property type="entry name" value="NHL"/>
    <property type="match status" value="1"/>
</dbReference>
<feature type="signal peptide" evidence="2">
    <location>
        <begin position="1"/>
        <end position="29"/>
    </location>
</feature>
<gene>
    <name evidence="3" type="ORF">LSAT_V11C300141330</name>
</gene>
<name>A0A9R1W815_LACSA</name>
<keyword evidence="2" id="KW-0732">Signal</keyword>
<proteinExistence type="predicted"/>
<dbReference type="PANTHER" id="PTHR13833:SF78">
    <property type="entry name" value="POTASSIUM TRANSPORTER"/>
    <property type="match status" value="1"/>
</dbReference>
<dbReference type="PANTHER" id="PTHR13833">
    <property type="match status" value="1"/>
</dbReference>
<dbReference type="SUPFAM" id="SSF101898">
    <property type="entry name" value="NHL repeat"/>
    <property type="match status" value="1"/>
</dbReference>
<evidence type="ECO:0000256" key="2">
    <source>
        <dbReference type="SAM" id="SignalP"/>
    </source>
</evidence>
<dbReference type="Proteomes" id="UP000235145">
    <property type="component" value="Unassembled WGS sequence"/>
</dbReference>
<comment type="caution">
    <text evidence="3">The sequence shown here is derived from an EMBL/GenBank/DDBJ whole genome shotgun (WGS) entry which is preliminary data.</text>
</comment>
<evidence type="ECO:0000313" key="4">
    <source>
        <dbReference type="Proteomes" id="UP000235145"/>
    </source>
</evidence>
<organism evidence="3 4">
    <name type="scientific">Lactuca sativa</name>
    <name type="common">Garden lettuce</name>
    <dbReference type="NCBI Taxonomy" id="4236"/>
    <lineage>
        <taxon>Eukaryota</taxon>
        <taxon>Viridiplantae</taxon>
        <taxon>Streptophyta</taxon>
        <taxon>Embryophyta</taxon>
        <taxon>Tracheophyta</taxon>
        <taxon>Spermatophyta</taxon>
        <taxon>Magnoliopsida</taxon>
        <taxon>eudicotyledons</taxon>
        <taxon>Gunneridae</taxon>
        <taxon>Pentapetalae</taxon>
        <taxon>asterids</taxon>
        <taxon>campanulids</taxon>
        <taxon>Asterales</taxon>
        <taxon>Asteraceae</taxon>
        <taxon>Cichorioideae</taxon>
        <taxon>Cichorieae</taxon>
        <taxon>Lactucinae</taxon>
        <taxon>Lactuca</taxon>
    </lineage>
</organism>
<feature type="chain" id="PRO_5040359196" description="NHL repeat-containing protein" evidence="2">
    <location>
        <begin position="30"/>
        <end position="473"/>
    </location>
</feature>
<dbReference type="AlphaFoldDB" id="A0A9R1W815"/>
<evidence type="ECO:0000313" key="3">
    <source>
        <dbReference type="EMBL" id="KAJ0218834.1"/>
    </source>
</evidence>
<reference evidence="3 4" key="1">
    <citation type="journal article" date="2017" name="Nat. Commun.">
        <title>Genome assembly with in vitro proximity ligation data and whole-genome triplication in lettuce.</title>
        <authorList>
            <person name="Reyes-Chin-Wo S."/>
            <person name="Wang Z."/>
            <person name="Yang X."/>
            <person name="Kozik A."/>
            <person name="Arikit S."/>
            <person name="Song C."/>
            <person name="Xia L."/>
            <person name="Froenicke L."/>
            <person name="Lavelle D.O."/>
            <person name="Truco M.J."/>
            <person name="Xia R."/>
            <person name="Zhu S."/>
            <person name="Xu C."/>
            <person name="Xu H."/>
            <person name="Xu X."/>
            <person name="Cox K."/>
            <person name="Korf I."/>
            <person name="Meyers B.C."/>
            <person name="Michelmore R.W."/>
        </authorList>
    </citation>
    <scope>NUCLEOTIDE SEQUENCE [LARGE SCALE GENOMIC DNA]</scope>
    <source>
        <strain evidence="4">cv. Salinas</strain>
        <tissue evidence="3">Seedlings</tissue>
    </source>
</reference>
<sequence length="473" mass="53707">MRRIISRKWVFSLYILLLFSGSFFSSASAKPPRQFVSGIASNIMSALFKWPWSLKPTNKIALVIPSRSRMKFESGYTVETVFDGSKLGIEPYSVEVTQSGELLVLDSQNSNIHKVSTPLSRYSVAKLVAGSSEGYSGHVDGKHRESMMNHPKGLTVDDRGNIYVADTKNMAIRKITDKGVVTIAGGNAKFSNDFDLLYVASSCSILVVDRGKQVIREIQLHQDDCSFNHFNENLLSGIVVVCGAVFFGFMLELLQRRITAMFSSFVEPKSPIKEVHPSVYPMPIPIPIPIPMPVKSVRPPLIPPENNEPENEEFGIFNSLGKHLTNARSSLSETFHTLLSHPKKKPLINTYQTIYHQPPPYFNTWPTQQTFVIPPQYPPPLVFPTRKPRKFITKNPEKTNRNRNMYHRHNKYFLLGPQTYYEENNETTNEVVFGAVQEQERTDVSIKAIDYSHPSYSNSTRDLRPRYNYMGYA</sequence>
<dbReference type="EMBL" id="NBSK02000003">
    <property type="protein sequence ID" value="KAJ0218834.1"/>
    <property type="molecule type" value="Genomic_DNA"/>
</dbReference>
<evidence type="ECO:0000256" key="1">
    <source>
        <dbReference type="ARBA" id="ARBA00022737"/>
    </source>
</evidence>
<dbReference type="Gramene" id="rna-gnl|WGS:NBSK|LSAT_0X12400_mrna">
    <property type="protein sequence ID" value="cds-PLY75229.1"/>
    <property type="gene ID" value="gene-LSAT_0X12400"/>
</dbReference>
<dbReference type="OrthoDB" id="342730at2759"/>
<protein>
    <recommendedName>
        <fullName evidence="5">NHL repeat-containing protein</fullName>
    </recommendedName>
</protein>
<dbReference type="InterPro" id="IPR001258">
    <property type="entry name" value="NHL_repeat"/>
</dbReference>
<dbReference type="Gene3D" id="2.120.10.30">
    <property type="entry name" value="TolB, C-terminal domain"/>
    <property type="match status" value="1"/>
</dbReference>
<keyword evidence="4" id="KW-1185">Reference proteome</keyword>
<accession>A0A9R1W815</accession>
<keyword evidence="1" id="KW-0677">Repeat</keyword>
<evidence type="ECO:0008006" key="5">
    <source>
        <dbReference type="Google" id="ProtNLM"/>
    </source>
</evidence>